<dbReference type="Pfam" id="PF22936">
    <property type="entry name" value="Pol_BBD"/>
    <property type="match status" value="1"/>
</dbReference>
<comment type="caution">
    <text evidence="3">The sequence shown here is derived from an EMBL/GenBank/DDBJ whole genome shotgun (WGS) entry which is preliminary data.</text>
</comment>
<protein>
    <recommendedName>
        <fullName evidence="2">Retrovirus-related Pol polyprotein from transposon TNT 1-94-like beta-barrel domain-containing protein</fullName>
    </recommendedName>
</protein>
<feature type="domain" description="Retrovirus-related Pol polyprotein from transposon TNT 1-94-like beta-barrel" evidence="2">
    <location>
        <begin position="39"/>
        <end position="115"/>
    </location>
</feature>
<keyword evidence="4" id="KW-1185">Reference proteome</keyword>
<dbReference type="CDD" id="cd09272">
    <property type="entry name" value="RNase_HI_RT_Ty1"/>
    <property type="match status" value="1"/>
</dbReference>
<dbReference type="AlphaFoldDB" id="A0A8X8WSJ5"/>
<reference evidence="3" key="1">
    <citation type="submission" date="2018-01" db="EMBL/GenBank/DDBJ databases">
        <authorList>
            <person name="Mao J.F."/>
        </authorList>
    </citation>
    <scope>NUCLEOTIDE SEQUENCE</scope>
    <source>
        <strain evidence="3">Huo1</strain>
        <tissue evidence="3">Leaf</tissue>
    </source>
</reference>
<reference evidence="3" key="2">
    <citation type="submission" date="2020-08" db="EMBL/GenBank/DDBJ databases">
        <title>Plant Genome Project.</title>
        <authorList>
            <person name="Zhang R.-G."/>
        </authorList>
    </citation>
    <scope>NUCLEOTIDE SEQUENCE</scope>
    <source>
        <strain evidence="3">Huo1</strain>
        <tissue evidence="3">Leaf</tissue>
    </source>
</reference>
<dbReference type="Proteomes" id="UP000298416">
    <property type="component" value="Unassembled WGS sequence"/>
</dbReference>
<gene>
    <name evidence="3" type="ORF">SASPL_137900</name>
</gene>
<accession>A0A8X8WSJ5</accession>
<sequence length="254" mass="28529">MRGNNENAEKDITAVATDGDVVVVCDDACVSSSCQHSDWIVDWGASYHITPYHDMFASYTGGSFGKVRMANHGMTEVAGIGYIHLPGTGCKLVLKDVRHVPDIRLNIISTGKLDDDDQVPDDAKEKPESNSEVPVNFDPVSSPMVQDYGERYPTGARRFELDLKQEKYVLYCDSQSTIHLSENSSFHSRTKHIDVRYHWIREALDRKLMRLEKGHTDENGADMITKSLPRDKLEICKREAGLVESPHEDEGENC</sequence>
<name>A0A8X8WSJ5_SALSN</name>
<evidence type="ECO:0000256" key="1">
    <source>
        <dbReference type="SAM" id="MobiDB-lite"/>
    </source>
</evidence>
<dbReference type="InterPro" id="IPR054722">
    <property type="entry name" value="PolX-like_BBD"/>
</dbReference>
<organism evidence="3">
    <name type="scientific">Salvia splendens</name>
    <name type="common">Scarlet sage</name>
    <dbReference type="NCBI Taxonomy" id="180675"/>
    <lineage>
        <taxon>Eukaryota</taxon>
        <taxon>Viridiplantae</taxon>
        <taxon>Streptophyta</taxon>
        <taxon>Embryophyta</taxon>
        <taxon>Tracheophyta</taxon>
        <taxon>Spermatophyta</taxon>
        <taxon>Magnoliopsida</taxon>
        <taxon>eudicotyledons</taxon>
        <taxon>Gunneridae</taxon>
        <taxon>Pentapetalae</taxon>
        <taxon>asterids</taxon>
        <taxon>lamiids</taxon>
        <taxon>Lamiales</taxon>
        <taxon>Lamiaceae</taxon>
        <taxon>Nepetoideae</taxon>
        <taxon>Mentheae</taxon>
        <taxon>Salviinae</taxon>
        <taxon>Salvia</taxon>
        <taxon>Salvia subgen. Calosphace</taxon>
        <taxon>core Calosphace</taxon>
    </lineage>
</organism>
<proteinExistence type="predicted"/>
<evidence type="ECO:0000313" key="3">
    <source>
        <dbReference type="EMBL" id="KAG6401055.1"/>
    </source>
</evidence>
<dbReference type="EMBL" id="PNBA02000014">
    <property type="protein sequence ID" value="KAG6401055.1"/>
    <property type="molecule type" value="Genomic_DNA"/>
</dbReference>
<evidence type="ECO:0000259" key="2">
    <source>
        <dbReference type="Pfam" id="PF22936"/>
    </source>
</evidence>
<feature type="region of interest" description="Disordered" evidence="1">
    <location>
        <begin position="114"/>
        <end position="146"/>
    </location>
</feature>
<evidence type="ECO:0000313" key="4">
    <source>
        <dbReference type="Proteomes" id="UP000298416"/>
    </source>
</evidence>